<dbReference type="RefSeq" id="WP_115365835.1">
    <property type="nucleotide sequence ID" value="NZ_QBKA01000002.1"/>
</dbReference>
<name>A0A369Q8K2_9SPHN</name>
<dbReference type="EC" id="4.2.1.75" evidence="2"/>
<dbReference type="OrthoDB" id="7424801at2"/>
<sequence length="228" mass="23971">MRQTQPVLCIRPEPGLTATRRNAAKAGIEVKGQPMFAIRSVSWDPPEGRFDAILAGSANVFRKGGPGLALYKDLPVHAVGQTTAELARQHGFTVASIGRGGLQSVLDALGGGVLHLLRLCGRDRVELSVHEAVSVTDRAVYESAPLPMPAEMGAILRDGGVVLLHSAAAARHFAEQIDRLRIHRGNIALVALAPAIAVAAGNGWRAVLVAETPDDTALLALAAQLCHD</sequence>
<dbReference type="GO" id="GO:0033014">
    <property type="term" value="P:tetrapyrrole biosynthetic process"/>
    <property type="evidence" value="ECO:0007669"/>
    <property type="project" value="InterPro"/>
</dbReference>
<accession>A0A369Q8K2</accession>
<organism evidence="2 3">
    <name type="scientific">Alteripontixanthobacter maritimus</name>
    <dbReference type="NCBI Taxonomy" id="2161824"/>
    <lineage>
        <taxon>Bacteria</taxon>
        <taxon>Pseudomonadati</taxon>
        <taxon>Pseudomonadota</taxon>
        <taxon>Alphaproteobacteria</taxon>
        <taxon>Sphingomonadales</taxon>
        <taxon>Erythrobacteraceae</taxon>
        <taxon>Alteripontixanthobacter</taxon>
    </lineage>
</organism>
<gene>
    <name evidence="2" type="primary">hemD</name>
    <name evidence="2" type="ORF">HME9302_00676</name>
</gene>
<evidence type="ECO:0000259" key="1">
    <source>
        <dbReference type="Pfam" id="PF02602"/>
    </source>
</evidence>
<comment type="caution">
    <text evidence="2">The sequence shown here is derived from an EMBL/GenBank/DDBJ whole genome shotgun (WGS) entry which is preliminary data.</text>
</comment>
<dbReference type="GO" id="GO:0004852">
    <property type="term" value="F:uroporphyrinogen-III synthase activity"/>
    <property type="evidence" value="ECO:0007669"/>
    <property type="project" value="UniProtKB-EC"/>
</dbReference>
<dbReference type="EMBL" id="QBKA01000002">
    <property type="protein sequence ID" value="RDC59486.1"/>
    <property type="molecule type" value="Genomic_DNA"/>
</dbReference>
<evidence type="ECO:0000313" key="2">
    <source>
        <dbReference type="EMBL" id="RDC59486.1"/>
    </source>
</evidence>
<dbReference type="SUPFAM" id="SSF69618">
    <property type="entry name" value="HemD-like"/>
    <property type="match status" value="1"/>
</dbReference>
<dbReference type="InterPro" id="IPR036108">
    <property type="entry name" value="4pyrrol_syn_uPrphyn_synt_sf"/>
</dbReference>
<reference evidence="2 3" key="1">
    <citation type="submission" date="2018-04" db="EMBL/GenBank/DDBJ databases">
        <title>Altererythrobacter sp. HME9302 genome sequencing and assembly.</title>
        <authorList>
            <person name="Kang H."/>
            <person name="Kim H."/>
            <person name="Joh K."/>
        </authorList>
    </citation>
    <scope>NUCLEOTIDE SEQUENCE [LARGE SCALE GENOMIC DNA]</scope>
    <source>
        <strain evidence="2 3">HME9302</strain>
    </source>
</reference>
<dbReference type="AlphaFoldDB" id="A0A369Q8K2"/>
<keyword evidence="2" id="KW-0456">Lyase</keyword>
<evidence type="ECO:0000313" key="3">
    <source>
        <dbReference type="Proteomes" id="UP000253727"/>
    </source>
</evidence>
<feature type="domain" description="Tetrapyrrole biosynthesis uroporphyrinogen III synthase" evidence="1">
    <location>
        <begin position="47"/>
        <end position="219"/>
    </location>
</feature>
<dbReference type="Gene3D" id="3.40.50.10090">
    <property type="match status" value="2"/>
</dbReference>
<keyword evidence="3" id="KW-1185">Reference proteome</keyword>
<dbReference type="InterPro" id="IPR003754">
    <property type="entry name" value="4pyrrol_synth_uPrphyn_synth"/>
</dbReference>
<dbReference type="Pfam" id="PF02602">
    <property type="entry name" value="HEM4"/>
    <property type="match status" value="1"/>
</dbReference>
<proteinExistence type="predicted"/>
<dbReference type="Proteomes" id="UP000253727">
    <property type="component" value="Unassembled WGS sequence"/>
</dbReference>
<protein>
    <submittedName>
        <fullName evidence="2">Uroporphyrinogen-III synthase</fullName>
        <ecNumber evidence="2">4.2.1.75</ecNumber>
    </submittedName>
</protein>